<dbReference type="EMBL" id="JACWZY010000002">
    <property type="protein sequence ID" value="MBD2699827.1"/>
    <property type="molecule type" value="Genomic_DNA"/>
</dbReference>
<dbReference type="RefSeq" id="WP_190885667.1">
    <property type="nucleotide sequence ID" value="NZ_JACWZY010000002.1"/>
</dbReference>
<gene>
    <name evidence="1" type="ORF">IC229_04215</name>
</gene>
<evidence type="ECO:0000313" key="2">
    <source>
        <dbReference type="Proteomes" id="UP000598820"/>
    </source>
</evidence>
<reference evidence="1" key="1">
    <citation type="submission" date="2020-09" db="EMBL/GenBank/DDBJ databases">
        <authorList>
            <person name="Kim M.K."/>
        </authorList>
    </citation>
    <scope>NUCLEOTIDE SEQUENCE</scope>
    <source>
        <strain evidence="1">BT702</strain>
    </source>
</reference>
<sequence length="420" mass="49404">MQPVKLSIYGDYLDCQLYRGRLYLWLFDNSLKVYDWYAIIESLIQNDLDRLTFEYCFLDGNQLYKSSILELIKKDAEFRLLFLNKFLRVANRHYEINEETLAKFLIGEQDTPTNDIPTDTEIYGNKLYFITEQGLFSSTAHARRDRNPVSSKAIKLWDCNLLSIKANKYPQIALSGGEQGLFELNMSKSVSENLKQVDTNNPIYQVSTEHSSFSNYTYLNLYNSSLISKSFMAKFKWDIHEDELTQQRRFIRNFDEEIDDNIIFEDTNKHVRNYISWGVDDTIFRANENTFEVVRYNNRAKLEKGEKIFTKLKNISIAPWKGKVLSGSTSYFGVVVECENALIVLLSDNSSHTIKGPVTRWRIYPRSFNYQNHLHVVLEDRLDIYSFNQDYFQEQDTKTLGLEYHITESNSTRLYRFSNL</sequence>
<dbReference type="AlphaFoldDB" id="A0A926XXL6"/>
<protein>
    <submittedName>
        <fullName evidence="1">Uncharacterized protein</fullName>
    </submittedName>
</protein>
<proteinExistence type="predicted"/>
<comment type="caution">
    <text evidence="1">The sequence shown here is derived from an EMBL/GenBank/DDBJ whole genome shotgun (WGS) entry which is preliminary data.</text>
</comment>
<accession>A0A926XXL6</accession>
<evidence type="ECO:0000313" key="1">
    <source>
        <dbReference type="EMBL" id="MBD2699827.1"/>
    </source>
</evidence>
<organism evidence="1 2">
    <name type="scientific">Spirosoma profusum</name>
    <dbReference type="NCBI Taxonomy" id="2771354"/>
    <lineage>
        <taxon>Bacteria</taxon>
        <taxon>Pseudomonadati</taxon>
        <taxon>Bacteroidota</taxon>
        <taxon>Cytophagia</taxon>
        <taxon>Cytophagales</taxon>
        <taxon>Cytophagaceae</taxon>
        <taxon>Spirosoma</taxon>
    </lineage>
</organism>
<keyword evidence="2" id="KW-1185">Reference proteome</keyword>
<dbReference type="Proteomes" id="UP000598820">
    <property type="component" value="Unassembled WGS sequence"/>
</dbReference>
<name>A0A926XXL6_9BACT</name>